<accession>A0A3M7QXU0</accession>
<sequence length="78" mass="9193">MKSSGKFSWYIAISSYRTEFMSKPNSAMKPDTHKLDRKTLVDMRILGLVRIRNETKFPIKPMIMIANETNELNRRNLM</sequence>
<dbReference type="AlphaFoldDB" id="A0A3M7QXU0"/>
<keyword evidence="2" id="KW-1185">Reference proteome</keyword>
<evidence type="ECO:0000313" key="2">
    <source>
        <dbReference type="Proteomes" id="UP000276133"/>
    </source>
</evidence>
<evidence type="ECO:0000313" key="1">
    <source>
        <dbReference type="EMBL" id="RNA16039.1"/>
    </source>
</evidence>
<name>A0A3M7QXU0_BRAPC</name>
<organism evidence="1 2">
    <name type="scientific">Brachionus plicatilis</name>
    <name type="common">Marine rotifer</name>
    <name type="synonym">Brachionus muelleri</name>
    <dbReference type="NCBI Taxonomy" id="10195"/>
    <lineage>
        <taxon>Eukaryota</taxon>
        <taxon>Metazoa</taxon>
        <taxon>Spiralia</taxon>
        <taxon>Gnathifera</taxon>
        <taxon>Rotifera</taxon>
        <taxon>Eurotatoria</taxon>
        <taxon>Monogononta</taxon>
        <taxon>Pseudotrocha</taxon>
        <taxon>Ploima</taxon>
        <taxon>Brachionidae</taxon>
        <taxon>Brachionus</taxon>
    </lineage>
</organism>
<dbReference type="Proteomes" id="UP000276133">
    <property type="component" value="Unassembled WGS sequence"/>
</dbReference>
<gene>
    <name evidence="1" type="ORF">BpHYR1_015178</name>
</gene>
<reference evidence="1 2" key="1">
    <citation type="journal article" date="2018" name="Sci. Rep.">
        <title>Genomic signatures of local adaptation to the degree of environmental predictability in rotifers.</title>
        <authorList>
            <person name="Franch-Gras L."/>
            <person name="Hahn C."/>
            <person name="Garcia-Roger E.M."/>
            <person name="Carmona M.J."/>
            <person name="Serra M."/>
            <person name="Gomez A."/>
        </authorList>
    </citation>
    <scope>NUCLEOTIDE SEQUENCE [LARGE SCALE GENOMIC DNA]</scope>
    <source>
        <strain evidence="1">HYR1</strain>
    </source>
</reference>
<protein>
    <submittedName>
        <fullName evidence="1">Uncharacterized protein</fullName>
    </submittedName>
</protein>
<comment type="caution">
    <text evidence="1">The sequence shown here is derived from an EMBL/GenBank/DDBJ whole genome shotgun (WGS) entry which is preliminary data.</text>
</comment>
<dbReference type="EMBL" id="REGN01004825">
    <property type="protein sequence ID" value="RNA16039.1"/>
    <property type="molecule type" value="Genomic_DNA"/>
</dbReference>
<proteinExistence type="predicted"/>